<dbReference type="InterPro" id="IPR028058">
    <property type="entry name" value="Fis1_TPR_N"/>
</dbReference>
<protein>
    <submittedName>
        <fullName evidence="1">Mitochondria fission 1 protein-like</fullName>
    </submittedName>
</protein>
<keyword evidence="2" id="KW-1185">Reference proteome</keyword>
<evidence type="ECO:0000313" key="1">
    <source>
        <dbReference type="EMBL" id="MCI95307.1"/>
    </source>
</evidence>
<dbReference type="InterPro" id="IPR011990">
    <property type="entry name" value="TPR-like_helical_dom_sf"/>
</dbReference>
<evidence type="ECO:0000313" key="2">
    <source>
        <dbReference type="Proteomes" id="UP000265520"/>
    </source>
</evidence>
<comment type="caution">
    <text evidence="1">The sequence shown here is derived from an EMBL/GenBank/DDBJ whole genome shotgun (WGS) entry which is preliminary data.</text>
</comment>
<accession>A0A392W4Q7</accession>
<reference evidence="1 2" key="1">
    <citation type="journal article" date="2018" name="Front. Plant Sci.">
        <title>Red Clover (Trifolium pratense) and Zigzag Clover (T. medium) - A Picture of Genomic Similarities and Differences.</title>
        <authorList>
            <person name="Dluhosova J."/>
            <person name="Istvanek J."/>
            <person name="Nedelnik J."/>
            <person name="Repkova J."/>
        </authorList>
    </citation>
    <scope>NUCLEOTIDE SEQUENCE [LARGE SCALE GENOMIC DNA]</scope>
    <source>
        <strain evidence="2">cv. 10/8</strain>
        <tissue evidence="1">Leaf</tissue>
    </source>
</reference>
<organism evidence="1 2">
    <name type="scientific">Trifolium medium</name>
    <dbReference type="NCBI Taxonomy" id="97028"/>
    <lineage>
        <taxon>Eukaryota</taxon>
        <taxon>Viridiplantae</taxon>
        <taxon>Streptophyta</taxon>
        <taxon>Embryophyta</taxon>
        <taxon>Tracheophyta</taxon>
        <taxon>Spermatophyta</taxon>
        <taxon>Magnoliopsida</taxon>
        <taxon>eudicotyledons</taxon>
        <taxon>Gunneridae</taxon>
        <taxon>Pentapetalae</taxon>
        <taxon>rosids</taxon>
        <taxon>fabids</taxon>
        <taxon>Fabales</taxon>
        <taxon>Fabaceae</taxon>
        <taxon>Papilionoideae</taxon>
        <taxon>50 kb inversion clade</taxon>
        <taxon>NPAAA clade</taxon>
        <taxon>Hologalegina</taxon>
        <taxon>IRL clade</taxon>
        <taxon>Trifolieae</taxon>
        <taxon>Trifolium</taxon>
    </lineage>
</organism>
<sequence length="29" mass="3393">MQESLLRLSWALVHSKRPEDVQRGIAMLQ</sequence>
<dbReference type="Pfam" id="PF14852">
    <property type="entry name" value="Fis1_TPR_N"/>
    <property type="match status" value="1"/>
</dbReference>
<name>A0A392W4Q7_9FABA</name>
<dbReference type="AlphaFoldDB" id="A0A392W4Q7"/>
<dbReference type="EMBL" id="LXQA011383093">
    <property type="protein sequence ID" value="MCI95307.1"/>
    <property type="molecule type" value="Genomic_DNA"/>
</dbReference>
<proteinExistence type="predicted"/>
<dbReference type="Proteomes" id="UP000265520">
    <property type="component" value="Unassembled WGS sequence"/>
</dbReference>
<dbReference type="Gene3D" id="1.25.40.10">
    <property type="entry name" value="Tetratricopeptide repeat domain"/>
    <property type="match status" value="1"/>
</dbReference>
<feature type="non-terminal residue" evidence="1">
    <location>
        <position position="29"/>
    </location>
</feature>